<sequence length="65" mass="7079">MVIGCAYPAHLELDGSWMIWKDNTDELDADILEKRQGQTLSLAEVLVAEVVAGADLLLAKPIQCP</sequence>
<dbReference type="EMBL" id="PYDT01000005">
    <property type="protein sequence ID" value="THU60718.1"/>
    <property type="molecule type" value="Genomic_DNA"/>
</dbReference>
<evidence type="ECO:0000313" key="2">
    <source>
        <dbReference type="Proteomes" id="UP000317650"/>
    </source>
</evidence>
<name>A0A4S8JFK4_MUSBA</name>
<comment type="caution">
    <text evidence="1">The sequence shown here is derived from an EMBL/GenBank/DDBJ whole genome shotgun (WGS) entry which is preliminary data.</text>
</comment>
<accession>A0A4S8JFK4</accession>
<protein>
    <submittedName>
        <fullName evidence="1">Uncharacterized protein</fullName>
    </submittedName>
</protein>
<proteinExistence type="predicted"/>
<organism evidence="1 2">
    <name type="scientific">Musa balbisiana</name>
    <name type="common">Banana</name>
    <dbReference type="NCBI Taxonomy" id="52838"/>
    <lineage>
        <taxon>Eukaryota</taxon>
        <taxon>Viridiplantae</taxon>
        <taxon>Streptophyta</taxon>
        <taxon>Embryophyta</taxon>
        <taxon>Tracheophyta</taxon>
        <taxon>Spermatophyta</taxon>
        <taxon>Magnoliopsida</taxon>
        <taxon>Liliopsida</taxon>
        <taxon>Zingiberales</taxon>
        <taxon>Musaceae</taxon>
        <taxon>Musa</taxon>
    </lineage>
</organism>
<reference evidence="1 2" key="1">
    <citation type="journal article" date="2019" name="Nat. Plants">
        <title>Genome sequencing of Musa balbisiana reveals subgenome evolution and function divergence in polyploid bananas.</title>
        <authorList>
            <person name="Yao X."/>
        </authorList>
    </citation>
    <scope>NUCLEOTIDE SEQUENCE [LARGE SCALE GENOMIC DNA]</scope>
    <source>
        <strain evidence="2">cv. DH-PKW</strain>
        <tissue evidence="1">Leaves</tissue>
    </source>
</reference>
<evidence type="ECO:0000313" key="1">
    <source>
        <dbReference type="EMBL" id="THU60718.1"/>
    </source>
</evidence>
<keyword evidence="2" id="KW-1185">Reference proteome</keyword>
<dbReference type="AlphaFoldDB" id="A0A4S8JFK4"/>
<gene>
    <name evidence="1" type="ORF">C4D60_Mb07t15710</name>
</gene>
<dbReference type="Proteomes" id="UP000317650">
    <property type="component" value="Chromosome 7"/>
</dbReference>